<keyword evidence="4" id="KW-1185">Reference proteome</keyword>
<feature type="domain" description="Transposase InsH N-terminal" evidence="2">
    <location>
        <begin position="8"/>
        <end position="102"/>
    </location>
</feature>
<dbReference type="EMBL" id="CP022375">
    <property type="protein sequence ID" value="AXH29973.1"/>
    <property type="molecule type" value="Genomic_DNA"/>
</dbReference>
<reference evidence="3 4" key="1">
    <citation type="submission" date="2017-07" db="EMBL/GenBank/DDBJ databases">
        <title>Complete genome sequences and comparative analysis of the novel pathogen Francisella opportunistica.</title>
        <authorList>
            <person name="Dietrich E.A."/>
            <person name="Kingry L.C."/>
            <person name="Petersen J.M."/>
        </authorList>
    </citation>
    <scope>NUCLEOTIDE SEQUENCE [LARGE SCALE GENOMIC DNA]</scope>
    <source>
        <strain evidence="3 4">14-2155</strain>
    </source>
</reference>
<dbReference type="AlphaFoldDB" id="A0A345JRM7"/>
<protein>
    <submittedName>
        <fullName evidence="3">DDE transposase</fullName>
    </submittedName>
</protein>
<dbReference type="GO" id="GO:0003677">
    <property type="term" value="F:DNA binding"/>
    <property type="evidence" value="ECO:0007669"/>
    <property type="project" value="InterPro"/>
</dbReference>
<name>A0A345JRM7_9GAMM</name>
<dbReference type="PANTHER" id="PTHR35604:SF2">
    <property type="entry name" value="TRANSPOSASE INSH FOR INSERTION SEQUENCE ELEMENT IS5A-RELATED"/>
    <property type="match status" value="1"/>
</dbReference>
<feature type="domain" description="Transposase IS4-like" evidence="1">
    <location>
        <begin position="177"/>
        <end position="295"/>
    </location>
</feature>
<evidence type="ECO:0000259" key="1">
    <source>
        <dbReference type="Pfam" id="PF01609"/>
    </source>
</evidence>
<dbReference type="Proteomes" id="UP000253862">
    <property type="component" value="Chromosome"/>
</dbReference>
<dbReference type="Pfam" id="PF05598">
    <property type="entry name" value="DUF772"/>
    <property type="match status" value="1"/>
</dbReference>
<dbReference type="InterPro" id="IPR002559">
    <property type="entry name" value="Transposase_11"/>
</dbReference>
<dbReference type="PANTHER" id="PTHR35604">
    <property type="entry name" value="TRANSPOSASE INSH FOR INSERTION SEQUENCE ELEMENT IS5A-RELATED"/>
    <property type="match status" value="1"/>
</dbReference>
<accession>A0A345JRM7</accession>
<sequence length="320" mass="37501">MNQLEMISLNDLVPRNHIYRKFVSIWNFKNVAKKLKKFEKDNPYKGYGMLRLFKCLLLQFMEDLSDRELEKYLQENNAAKWFCEFTLLEKTPDHSVFCKFRKNIGTRFISEIFNDLRKQLKQQGFINEVFSFVDASHLIAKANLWKERDKANKEKYEKLNNEILPKVAIDKQARIGCKGKDKFWYGYKKHTSVDMQSGLINKVAVTPANVTDAKGIKYVCPDGGAIYADKGYCTKYANKTARDNCCDLKAIKKNNMLGKNHDQDRWFSAIRSPYERVFAHQDKRVRYRGVSKNHFAELMKSICFNLKRLVVLDPLNLCLN</sequence>
<evidence type="ECO:0000313" key="3">
    <source>
        <dbReference type="EMBL" id="AXH29973.1"/>
    </source>
</evidence>
<dbReference type="GO" id="GO:0004803">
    <property type="term" value="F:transposase activity"/>
    <property type="evidence" value="ECO:0007669"/>
    <property type="project" value="InterPro"/>
</dbReference>
<dbReference type="InterPro" id="IPR008490">
    <property type="entry name" value="Transposase_InsH_N"/>
</dbReference>
<proteinExistence type="predicted"/>
<evidence type="ECO:0000259" key="2">
    <source>
        <dbReference type="Pfam" id="PF05598"/>
    </source>
</evidence>
<organism evidence="3 4">
    <name type="scientific">Francisella opportunistica</name>
    <dbReference type="NCBI Taxonomy" id="2016517"/>
    <lineage>
        <taxon>Bacteria</taxon>
        <taxon>Pseudomonadati</taxon>
        <taxon>Pseudomonadota</taxon>
        <taxon>Gammaproteobacteria</taxon>
        <taxon>Thiotrichales</taxon>
        <taxon>Francisellaceae</taxon>
        <taxon>Francisella</taxon>
    </lineage>
</organism>
<dbReference type="Pfam" id="PF01609">
    <property type="entry name" value="DDE_Tnp_1"/>
    <property type="match status" value="1"/>
</dbReference>
<dbReference type="GO" id="GO:0006313">
    <property type="term" value="P:DNA transposition"/>
    <property type="evidence" value="ECO:0007669"/>
    <property type="project" value="InterPro"/>
</dbReference>
<gene>
    <name evidence="3" type="ORF">CGC43_04935</name>
</gene>
<dbReference type="RefSeq" id="WP_071629244.1">
    <property type="nucleotide sequence ID" value="NZ_CP022375.1"/>
</dbReference>
<evidence type="ECO:0000313" key="4">
    <source>
        <dbReference type="Proteomes" id="UP000253862"/>
    </source>
</evidence>